<keyword evidence="6" id="KW-1185">Reference proteome</keyword>
<accession>A0A1V9EKM9</accession>
<name>A0A1V9EKM9_9BACT</name>
<dbReference type="GO" id="GO:0017000">
    <property type="term" value="P:antibiotic biosynthetic process"/>
    <property type="evidence" value="ECO:0007669"/>
    <property type="project" value="UniProtKB-KW"/>
</dbReference>
<dbReference type="Pfam" id="PF02668">
    <property type="entry name" value="TauD"/>
    <property type="match status" value="1"/>
</dbReference>
<evidence type="ECO:0000256" key="3">
    <source>
        <dbReference type="ARBA" id="ARBA00023194"/>
    </source>
</evidence>
<dbReference type="OrthoDB" id="9769888at2"/>
<feature type="domain" description="TauD/TfdA-like" evidence="4">
    <location>
        <begin position="25"/>
        <end position="309"/>
    </location>
</feature>
<comment type="caution">
    <text evidence="5">The sequence shown here is derived from an EMBL/GenBank/DDBJ whole genome shotgun (WGS) entry which is preliminary data.</text>
</comment>
<protein>
    <submittedName>
        <fullName evidence="5">Taurine catabolism dioxygenase TauD</fullName>
    </submittedName>
</protein>
<dbReference type="EMBL" id="LWBP01000246">
    <property type="protein sequence ID" value="OQP46415.1"/>
    <property type="molecule type" value="Genomic_DNA"/>
</dbReference>
<reference evidence="6" key="1">
    <citation type="submission" date="2016-04" db="EMBL/GenBank/DDBJ databases">
        <authorList>
            <person name="Chen L."/>
            <person name="Zhuang W."/>
            <person name="Wang G."/>
        </authorList>
    </citation>
    <scope>NUCLEOTIDE SEQUENCE [LARGE SCALE GENOMIC DNA]</scope>
    <source>
        <strain evidence="6">208</strain>
    </source>
</reference>
<dbReference type="STRING" id="550983.A4R26_32020"/>
<organism evidence="5 6">
    <name type="scientific">Niastella populi</name>
    <dbReference type="NCBI Taxonomy" id="550983"/>
    <lineage>
        <taxon>Bacteria</taxon>
        <taxon>Pseudomonadati</taxon>
        <taxon>Bacteroidota</taxon>
        <taxon>Chitinophagia</taxon>
        <taxon>Chitinophagales</taxon>
        <taxon>Chitinophagaceae</taxon>
        <taxon>Niastella</taxon>
    </lineage>
</organism>
<evidence type="ECO:0000259" key="4">
    <source>
        <dbReference type="Pfam" id="PF02668"/>
    </source>
</evidence>
<keyword evidence="5" id="KW-0223">Dioxygenase</keyword>
<dbReference type="GO" id="GO:0016706">
    <property type="term" value="F:2-oxoglutarate-dependent dioxygenase activity"/>
    <property type="evidence" value="ECO:0007669"/>
    <property type="project" value="UniProtKB-ARBA"/>
</dbReference>
<sequence length="318" mass="36761">MNVDDIKIISGKKMLLEINTGNTSPLVWAEENKEDIESYLTTSGALLIRGLNISNSNEFGEVLKILFGEDLANYTYRSTPRTEVNSKVYTATEYPASEVIPQHNENAYSNAWPMRIGFICLIPAAKMGNTPISDSRVAYNEIPKEIREEFERKKIMYVRNYSDMDLPWQEVFQTDSKAEVEKFCKENRLEYEWTENGLRTKQVNQASILHPVTKEKLWFNQAHLFHASSLDKELQEGLIELLGEEYLPRNTFFGDGTPIDLAALTVIRDVYERTKYTFDWKKQDLLLLDNMLYTHGREPYEGIRQVLVGMARKYSPVS</sequence>
<dbReference type="InterPro" id="IPR003819">
    <property type="entry name" value="TauD/TfdA-like"/>
</dbReference>
<dbReference type="RefSeq" id="WP_081171076.1">
    <property type="nucleotide sequence ID" value="NZ_LWBP01000246.1"/>
</dbReference>
<proteinExistence type="predicted"/>
<dbReference type="SUPFAM" id="SSF51197">
    <property type="entry name" value="Clavaminate synthase-like"/>
    <property type="match status" value="1"/>
</dbReference>
<gene>
    <name evidence="5" type="ORF">A4R26_32020</name>
</gene>
<keyword evidence="3" id="KW-0045">Antibiotic biosynthesis</keyword>
<evidence type="ECO:0000313" key="5">
    <source>
        <dbReference type="EMBL" id="OQP46415.1"/>
    </source>
</evidence>
<dbReference type="Gene3D" id="3.60.130.10">
    <property type="entry name" value="Clavaminate synthase-like"/>
    <property type="match status" value="1"/>
</dbReference>
<keyword evidence="2" id="KW-0560">Oxidoreductase</keyword>
<dbReference type="InterPro" id="IPR042098">
    <property type="entry name" value="TauD-like_sf"/>
</dbReference>
<evidence type="ECO:0000256" key="2">
    <source>
        <dbReference type="ARBA" id="ARBA00023002"/>
    </source>
</evidence>
<dbReference type="PANTHER" id="PTHR10696">
    <property type="entry name" value="GAMMA-BUTYROBETAINE HYDROXYLASE-RELATED"/>
    <property type="match status" value="1"/>
</dbReference>
<evidence type="ECO:0000313" key="6">
    <source>
        <dbReference type="Proteomes" id="UP000192276"/>
    </source>
</evidence>
<dbReference type="AlphaFoldDB" id="A0A1V9EKM9"/>
<dbReference type="InterPro" id="IPR050411">
    <property type="entry name" value="AlphaKG_dependent_hydroxylases"/>
</dbReference>
<evidence type="ECO:0000256" key="1">
    <source>
        <dbReference type="ARBA" id="ARBA00001954"/>
    </source>
</evidence>
<dbReference type="Proteomes" id="UP000192276">
    <property type="component" value="Unassembled WGS sequence"/>
</dbReference>
<comment type="cofactor">
    <cofactor evidence="1">
        <name>Fe(2+)</name>
        <dbReference type="ChEBI" id="CHEBI:29033"/>
    </cofactor>
</comment>
<dbReference type="PANTHER" id="PTHR10696:SF56">
    <property type="entry name" value="TAUD_TFDA-LIKE DOMAIN-CONTAINING PROTEIN"/>
    <property type="match status" value="1"/>
</dbReference>